<evidence type="ECO:0000256" key="4">
    <source>
        <dbReference type="ARBA" id="ARBA00022692"/>
    </source>
</evidence>
<comment type="subcellular location">
    <subcellularLocation>
        <location evidence="1">Endomembrane system</location>
        <topology evidence="1">Multi-pass membrane protein</topology>
    </subcellularLocation>
</comment>
<feature type="transmembrane region" description="Helical" evidence="9">
    <location>
        <begin position="49"/>
        <end position="66"/>
    </location>
</feature>
<dbReference type="Pfam" id="PF01699">
    <property type="entry name" value="Na_Ca_ex"/>
    <property type="match status" value="2"/>
</dbReference>
<feature type="transmembrane region" description="Helical" evidence="9">
    <location>
        <begin position="160"/>
        <end position="180"/>
    </location>
</feature>
<organism evidence="11">
    <name type="scientific">uncultured marine group II/III euryarchaeote KM3_155_E06</name>
    <dbReference type="NCBI Taxonomy" id="1457897"/>
    <lineage>
        <taxon>Archaea</taxon>
        <taxon>Methanobacteriati</taxon>
        <taxon>Methanobacteriota</taxon>
        <taxon>environmental samples</taxon>
    </lineage>
</organism>
<evidence type="ECO:0000256" key="2">
    <source>
        <dbReference type="ARBA" id="ARBA00022448"/>
    </source>
</evidence>
<gene>
    <name evidence="11" type="primary">CAX</name>
    <name evidence="11" type="synonym">chaA</name>
</gene>
<dbReference type="GO" id="GO:0016020">
    <property type="term" value="C:membrane"/>
    <property type="evidence" value="ECO:0007669"/>
    <property type="project" value="InterPro"/>
</dbReference>
<feature type="domain" description="Sodium/calcium exchanger membrane region" evidence="10">
    <location>
        <begin position="49"/>
        <end position="213"/>
    </location>
</feature>
<dbReference type="InterPro" id="IPR004798">
    <property type="entry name" value="CAX-like"/>
</dbReference>
<dbReference type="AlphaFoldDB" id="A0A075GG60"/>
<feature type="transmembrane region" description="Helical" evidence="9">
    <location>
        <begin position="362"/>
        <end position="381"/>
    </location>
</feature>
<feature type="domain" description="Sodium/calcium exchanger membrane region" evidence="10">
    <location>
        <begin position="237"/>
        <end position="379"/>
    </location>
</feature>
<reference evidence="11" key="1">
    <citation type="journal article" date="2014" name="Genome Biol. Evol.">
        <title>Pangenome evidence for extensive interdomain horizontal transfer affecting lineage core and shell genes in uncultured planktonic thaumarchaeota and euryarchaeota.</title>
        <authorList>
            <person name="Deschamps P."/>
            <person name="Zivanovic Y."/>
            <person name="Moreira D."/>
            <person name="Rodriguez-Valera F."/>
            <person name="Lopez-Garcia P."/>
        </authorList>
    </citation>
    <scope>NUCLEOTIDE SEQUENCE</scope>
</reference>
<dbReference type="InterPro" id="IPR044880">
    <property type="entry name" value="NCX_ion-bd_dom_sf"/>
</dbReference>
<keyword evidence="4 9" id="KW-0812">Transmembrane</keyword>
<keyword evidence="2" id="KW-0813">Transport</keyword>
<feature type="transmembrane region" description="Helical" evidence="9">
    <location>
        <begin position="303"/>
        <end position="328"/>
    </location>
</feature>
<protein>
    <submittedName>
        <fullName evidence="11">CaCA family calcium/proton antiporter (ChaA, CAX)</fullName>
    </submittedName>
</protein>
<dbReference type="EMBL" id="KF900643">
    <property type="protein sequence ID" value="AIF02220.1"/>
    <property type="molecule type" value="Genomic_DNA"/>
</dbReference>
<evidence type="ECO:0000259" key="10">
    <source>
        <dbReference type="Pfam" id="PF01699"/>
    </source>
</evidence>
<feature type="transmembrane region" description="Helical" evidence="9">
    <location>
        <begin position="122"/>
        <end position="148"/>
    </location>
</feature>
<sequence>MVELVDEGEKIRWSVVLAAIDPRESKMNWLLLVIPVAAYFSMVEHNQPLAFLTSMVAITPLAYLMGRATEEFALRTSEAIGGLLNATFGNAPELIIASLAIVAAAASLTAGDQESADTLVHIVQASLIGSILGNLLLVLGLAFVWGGIHHKVQEFNDTQVGANGSLLLLAVIALILPTTYHMSGGTESQVLRLSHATAVVLMLLYGLFLLFQFRTHTELFATDGTHEEEPTMRKREALLLLLLSTAFIAWMAEILVHSVEAAGDEWGLPTVFIGVILLPMFGNAAEHFTAVTVAGKNKMDLSFAIAVGSSTQIAIFVAPLMVLLAWVMSVPLSFEFGLLETIATFLAVLITNAIAADGKSNWLEGTMLLVTYALLAMTFSLG</sequence>
<dbReference type="InterPro" id="IPR004837">
    <property type="entry name" value="NaCa_Exmemb"/>
</dbReference>
<keyword evidence="5" id="KW-0106">Calcium</keyword>
<evidence type="ECO:0000256" key="6">
    <source>
        <dbReference type="ARBA" id="ARBA00022989"/>
    </source>
</evidence>
<evidence type="ECO:0000256" key="5">
    <source>
        <dbReference type="ARBA" id="ARBA00022837"/>
    </source>
</evidence>
<keyword evidence="8 9" id="KW-0472">Membrane</keyword>
<feature type="transmembrane region" description="Helical" evidence="9">
    <location>
        <begin position="334"/>
        <end position="355"/>
    </location>
</feature>
<feature type="transmembrane region" description="Helical" evidence="9">
    <location>
        <begin position="271"/>
        <end position="291"/>
    </location>
</feature>
<dbReference type="GO" id="GO:0015369">
    <property type="term" value="F:calcium:proton antiporter activity"/>
    <property type="evidence" value="ECO:0007669"/>
    <property type="project" value="InterPro"/>
</dbReference>
<name>A0A075GG60_9EURY</name>
<dbReference type="InterPro" id="IPR004713">
    <property type="entry name" value="CaH_exchang"/>
</dbReference>
<dbReference type="GO" id="GO:0012505">
    <property type="term" value="C:endomembrane system"/>
    <property type="evidence" value="ECO:0007669"/>
    <property type="project" value="UniProtKB-SubCell"/>
</dbReference>
<keyword evidence="3" id="KW-0109">Calcium transport</keyword>
<evidence type="ECO:0000256" key="1">
    <source>
        <dbReference type="ARBA" id="ARBA00004127"/>
    </source>
</evidence>
<evidence type="ECO:0000256" key="9">
    <source>
        <dbReference type="SAM" id="Phobius"/>
    </source>
</evidence>
<feature type="transmembrane region" description="Helical" evidence="9">
    <location>
        <begin position="237"/>
        <end position="259"/>
    </location>
</feature>
<evidence type="ECO:0000256" key="8">
    <source>
        <dbReference type="ARBA" id="ARBA00023136"/>
    </source>
</evidence>
<evidence type="ECO:0000313" key="11">
    <source>
        <dbReference type="EMBL" id="AIF02220.1"/>
    </source>
</evidence>
<keyword evidence="6 9" id="KW-1133">Transmembrane helix</keyword>
<keyword evidence="7" id="KW-0406">Ion transport</keyword>
<dbReference type="NCBIfam" id="TIGR00378">
    <property type="entry name" value="cax"/>
    <property type="match status" value="1"/>
</dbReference>
<dbReference type="GO" id="GO:0006874">
    <property type="term" value="P:intracellular calcium ion homeostasis"/>
    <property type="evidence" value="ECO:0007669"/>
    <property type="project" value="TreeGrafter"/>
</dbReference>
<feature type="transmembrane region" description="Helical" evidence="9">
    <location>
        <begin position="192"/>
        <end position="211"/>
    </location>
</feature>
<evidence type="ECO:0000256" key="3">
    <source>
        <dbReference type="ARBA" id="ARBA00022568"/>
    </source>
</evidence>
<proteinExistence type="predicted"/>
<accession>A0A075GG60</accession>
<evidence type="ECO:0000256" key="7">
    <source>
        <dbReference type="ARBA" id="ARBA00023065"/>
    </source>
</evidence>
<dbReference type="PANTHER" id="PTHR31503">
    <property type="entry name" value="VACUOLAR CALCIUM ION TRANSPORTER"/>
    <property type="match status" value="1"/>
</dbReference>
<feature type="transmembrane region" description="Helical" evidence="9">
    <location>
        <begin position="87"/>
        <end position="110"/>
    </location>
</feature>
<dbReference type="PANTHER" id="PTHR31503:SF22">
    <property type="entry name" value="VACUOLAR CALCIUM ION TRANSPORTER"/>
    <property type="match status" value="1"/>
</dbReference>
<dbReference type="Gene3D" id="1.20.1420.30">
    <property type="entry name" value="NCX, central ion-binding region"/>
    <property type="match status" value="2"/>
</dbReference>